<gene>
    <name evidence="3" type="ORF">QM524_15250</name>
</gene>
<protein>
    <submittedName>
        <fullName evidence="3">Tetratricopeptide repeat protein</fullName>
    </submittedName>
</protein>
<feature type="repeat" description="TPR" evidence="1">
    <location>
        <begin position="207"/>
        <end position="240"/>
    </location>
</feature>
<dbReference type="Proteomes" id="UP001236507">
    <property type="component" value="Unassembled WGS sequence"/>
</dbReference>
<evidence type="ECO:0000256" key="2">
    <source>
        <dbReference type="SAM" id="MobiDB-lite"/>
    </source>
</evidence>
<organism evidence="3 4">
    <name type="scientific">Flectobacillus roseus</name>
    <dbReference type="NCBI Taxonomy" id="502259"/>
    <lineage>
        <taxon>Bacteria</taxon>
        <taxon>Pseudomonadati</taxon>
        <taxon>Bacteroidota</taxon>
        <taxon>Cytophagia</taxon>
        <taxon>Cytophagales</taxon>
        <taxon>Flectobacillaceae</taxon>
        <taxon>Flectobacillus</taxon>
    </lineage>
</organism>
<evidence type="ECO:0000256" key="1">
    <source>
        <dbReference type="PROSITE-ProRule" id="PRU00339"/>
    </source>
</evidence>
<name>A0ABT6YAH4_9BACT</name>
<dbReference type="Pfam" id="PF14559">
    <property type="entry name" value="TPR_19"/>
    <property type="match status" value="1"/>
</dbReference>
<evidence type="ECO:0000313" key="3">
    <source>
        <dbReference type="EMBL" id="MDI9860570.1"/>
    </source>
</evidence>
<dbReference type="PROSITE" id="PS50005">
    <property type="entry name" value="TPR"/>
    <property type="match status" value="1"/>
</dbReference>
<dbReference type="InterPro" id="IPR011990">
    <property type="entry name" value="TPR-like_helical_dom_sf"/>
</dbReference>
<dbReference type="Gene3D" id="1.25.40.10">
    <property type="entry name" value="Tetratricopeptide repeat domain"/>
    <property type="match status" value="1"/>
</dbReference>
<feature type="compositionally biased region" description="Basic and acidic residues" evidence="2">
    <location>
        <begin position="44"/>
        <end position="64"/>
    </location>
</feature>
<reference evidence="3 4" key="1">
    <citation type="submission" date="2023-05" db="EMBL/GenBank/DDBJ databases">
        <title>Novel species of genus Flectobacillus isolated from stream in China.</title>
        <authorList>
            <person name="Lu H."/>
        </authorList>
    </citation>
    <scope>NUCLEOTIDE SEQUENCE [LARGE SCALE GENOMIC DNA]</scope>
    <source>
        <strain evidence="3 4">KCTC 42575</strain>
    </source>
</reference>
<dbReference type="RefSeq" id="WP_283345237.1">
    <property type="nucleotide sequence ID" value="NZ_JASHIF010000011.1"/>
</dbReference>
<proteinExistence type="predicted"/>
<accession>A0ABT6YAH4</accession>
<comment type="caution">
    <text evidence="3">The sequence shown here is derived from an EMBL/GenBank/DDBJ whole genome shotgun (WGS) entry which is preliminary data.</text>
</comment>
<dbReference type="EMBL" id="JASHIF010000011">
    <property type="protein sequence ID" value="MDI9860570.1"/>
    <property type="molecule type" value="Genomic_DNA"/>
</dbReference>
<dbReference type="PANTHER" id="PTHR12558">
    <property type="entry name" value="CELL DIVISION CYCLE 16,23,27"/>
    <property type="match status" value="1"/>
</dbReference>
<feature type="region of interest" description="Disordered" evidence="2">
    <location>
        <begin position="35"/>
        <end position="73"/>
    </location>
</feature>
<sequence length="288" mass="31888">MQKSFIFIIVVALGTVGALYSLPKVVVSDEKKTLEQTAQTGSANRDKAVESEDTHQHTEGEANESHGTALSPEQSKVVESLRAKYLGSSSKQDKIEAANALISKFTAFTRYDSAAYYAEEVVKLDNNERNLMKAADLYYEAFTYALEDAKTKNMGDKARSLYQEILTKNPNNLLAKTNMAMTYVSTSTPMQGILMLREVIAKEPEFEPALFNLGILSIRSNQFGKAVERFKQILKINPANSKAALNLGYCLAELDRTDEARTILEKVLANSKDPQEKAAANEILSKLK</sequence>
<dbReference type="PANTHER" id="PTHR12558:SF13">
    <property type="entry name" value="CELL DIVISION CYCLE PROTEIN 27 HOMOLOG"/>
    <property type="match status" value="1"/>
</dbReference>
<dbReference type="SMART" id="SM00028">
    <property type="entry name" value="TPR"/>
    <property type="match status" value="2"/>
</dbReference>
<keyword evidence="4" id="KW-1185">Reference proteome</keyword>
<evidence type="ECO:0000313" key="4">
    <source>
        <dbReference type="Proteomes" id="UP001236507"/>
    </source>
</evidence>
<dbReference type="SUPFAM" id="SSF48452">
    <property type="entry name" value="TPR-like"/>
    <property type="match status" value="1"/>
</dbReference>
<keyword evidence="1" id="KW-0802">TPR repeat</keyword>
<dbReference type="InterPro" id="IPR019734">
    <property type="entry name" value="TPR_rpt"/>
</dbReference>